<accession>A0A1H6L5W9</accession>
<proteinExistence type="predicted"/>
<sequence length="39" mass="4766">MWVLEPIIQFDWLSLKFLLFKNKMFVKSFFSESSSLKCF</sequence>
<organism evidence="1 2">
    <name type="scientific">Bathymodiolus azoricus thioautotrophic gill symbiont</name>
    <dbReference type="NCBI Taxonomy" id="235205"/>
    <lineage>
        <taxon>Bacteria</taxon>
        <taxon>Pseudomonadati</taxon>
        <taxon>Pseudomonadota</taxon>
        <taxon>Gammaproteobacteria</taxon>
        <taxon>sulfur-oxidizing symbionts</taxon>
    </lineage>
</organism>
<protein>
    <submittedName>
        <fullName evidence="1">Uncharacterized protein</fullName>
    </submittedName>
</protein>
<gene>
    <name evidence="1" type="ORF">BAZSYMA_ACONTIG15578_1</name>
</gene>
<dbReference type="EMBL" id="CDSC02000215">
    <property type="protein sequence ID" value="SEH79870.1"/>
    <property type="molecule type" value="Genomic_DNA"/>
</dbReference>
<reference evidence="2" key="1">
    <citation type="submission" date="2016-06" db="EMBL/GenBank/DDBJ databases">
        <authorList>
            <person name="Petersen J."/>
            <person name="Sayavedra L."/>
        </authorList>
    </citation>
    <scope>NUCLEOTIDE SEQUENCE [LARGE SCALE GENOMIC DNA]</scope>
    <source>
        <strain evidence="2">BazSymA</strain>
    </source>
</reference>
<dbReference type="AlphaFoldDB" id="A0A1H6L5W9"/>
<evidence type="ECO:0000313" key="2">
    <source>
        <dbReference type="Proteomes" id="UP000198988"/>
    </source>
</evidence>
<evidence type="ECO:0000313" key="1">
    <source>
        <dbReference type="EMBL" id="SEH79870.1"/>
    </source>
</evidence>
<dbReference type="Proteomes" id="UP000198988">
    <property type="component" value="Unassembled WGS sequence"/>
</dbReference>
<name>A0A1H6L5W9_9GAMM</name>